<dbReference type="GO" id="GO:0046872">
    <property type="term" value="F:metal ion binding"/>
    <property type="evidence" value="ECO:0007669"/>
    <property type="project" value="UniProtKB-KW"/>
</dbReference>
<dbReference type="EMBL" id="UOFG01000031">
    <property type="protein sequence ID" value="VAW58238.1"/>
    <property type="molecule type" value="Genomic_DNA"/>
</dbReference>
<dbReference type="GO" id="GO:0016787">
    <property type="term" value="F:hydrolase activity"/>
    <property type="evidence" value="ECO:0007669"/>
    <property type="project" value="UniProtKB-KW"/>
</dbReference>
<dbReference type="InterPro" id="IPR036412">
    <property type="entry name" value="HAD-like_sf"/>
</dbReference>
<dbReference type="EC" id="3.1.3.3" evidence="4"/>
<name>A0A3B0WQC5_9ZZZZ</name>
<keyword evidence="2 4" id="KW-0378">Hydrolase</keyword>
<dbReference type="InterPro" id="IPR050582">
    <property type="entry name" value="HAD-like_SerB"/>
</dbReference>
<proteinExistence type="predicted"/>
<dbReference type="InterPro" id="IPR006385">
    <property type="entry name" value="HAD_hydro_SerB1"/>
</dbReference>
<dbReference type="NCBIfam" id="TIGR01490">
    <property type="entry name" value="HAD-SF-IB-hyp1"/>
    <property type="match status" value="1"/>
</dbReference>
<dbReference type="NCBIfam" id="TIGR01488">
    <property type="entry name" value="HAD-SF-IB"/>
    <property type="match status" value="1"/>
</dbReference>
<protein>
    <submittedName>
        <fullName evidence="4">Phosphoserine phosphatase</fullName>
        <ecNumber evidence="4">3.1.3.3</ecNumber>
    </submittedName>
</protein>
<dbReference type="Gene3D" id="1.20.1440.100">
    <property type="entry name" value="SG protein - dephosphorylation function"/>
    <property type="match status" value="1"/>
</dbReference>
<dbReference type="PANTHER" id="PTHR43344:SF13">
    <property type="entry name" value="PHOSPHATASE RV3661-RELATED"/>
    <property type="match status" value="1"/>
</dbReference>
<dbReference type="AlphaFoldDB" id="A0A3B0WQC5"/>
<organism evidence="4">
    <name type="scientific">hydrothermal vent metagenome</name>
    <dbReference type="NCBI Taxonomy" id="652676"/>
    <lineage>
        <taxon>unclassified sequences</taxon>
        <taxon>metagenomes</taxon>
        <taxon>ecological metagenomes</taxon>
    </lineage>
</organism>
<gene>
    <name evidence="4" type="ORF">MNBD_GAMMA11-2811</name>
</gene>
<dbReference type="InterPro" id="IPR023214">
    <property type="entry name" value="HAD_sf"/>
</dbReference>
<keyword evidence="1" id="KW-0479">Metal-binding</keyword>
<evidence type="ECO:0000313" key="4">
    <source>
        <dbReference type="EMBL" id="VAW58238.1"/>
    </source>
</evidence>
<reference evidence="4" key="1">
    <citation type="submission" date="2018-06" db="EMBL/GenBank/DDBJ databases">
        <authorList>
            <person name="Zhirakovskaya E."/>
        </authorList>
    </citation>
    <scope>NUCLEOTIDE SEQUENCE</scope>
</reference>
<evidence type="ECO:0000256" key="2">
    <source>
        <dbReference type="ARBA" id="ARBA00022801"/>
    </source>
</evidence>
<dbReference type="SUPFAM" id="SSF56784">
    <property type="entry name" value="HAD-like"/>
    <property type="match status" value="1"/>
</dbReference>
<feature type="non-terminal residue" evidence="4">
    <location>
        <position position="1"/>
    </location>
</feature>
<dbReference type="Gene3D" id="3.40.50.1000">
    <property type="entry name" value="HAD superfamily/HAD-like"/>
    <property type="match status" value="1"/>
</dbReference>
<evidence type="ECO:0000256" key="1">
    <source>
        <dbReference type="ARBA" id="ARBA00022723"/>
    </source>
</evidence>
<accession>A0A3B0WQC5</accession>
<sequence>EQYKQGSLDIHEFQAFSQQPLVDHAPEKMKRLREQFMQEKIRPVMNTASFELIAKHRDAGDTLVIITATNSFITRPIAAAFEIEHLIATEPERVGGKYTGKIDGIPCFQGGKVKRLTHWVDEHKMNMQGSWFYSDSHNDLPLLKEADHPVAVDADEQLLAYAREQGWQIISLRS</sequence>
<dbReference type="PANTHER" id="PTHR43344">
    <property type="entry name" value="PHOSPHOSERINE PHOSPHATASE"/>
    <property type="match status" value="1"/>
</dbReference>
<evidence type="ECO:0000256" key="3">
    <source>
        <dbReference type="ARBA" id="ARBA00022842"/>
    </source>
</evidence>
<keyword evidence="3" id="KW-0460">Magnesium</keyword>
<dbReference type="Pfam" id="PF12710">
    <property type="entry name" value="HAD"/>
    <property type="match status" value="1"/>
</dbReference>